<dbReference type="GO" id="GO:0042500">
    <property type="term" value="F:aspartic endopeptidase activity, intramembrane cleaving"/>
    <property type="evidence" value="ECO:0007669"/>
    <property type="project" value="InterPro"/>
</dbReference>
<dbReference type="GO" id="GO:0033619">
    <property type="term" value="P:membrane protein proteolysis"/>
    <property type="evidence" value="ECO:0007669"/>
    <property type="project" value="TreeGrafter"/>
</dbReference>
<gene>
    <name evidence="3" type="ORF">C5167_025036</name>
</gene>
<dbReference type="Gramene" id="RZC63281">
    <property type="protein sequence ID" value="RZC63281"/>
    <property type="gene ID" value="C5167_025036"/>
</dbReference>
<feature type="transmembrane region" description="Helical" evidence="1">
    <location>
        <begin position="458"/>
        <end position="480"/>
    </location>
</feature>
<dbReference type="GO" id="GO:0030660">
    <property type="term" value="C:Golgi-associated vesicle membrane"/>
    <property type="evidence" value="ECO:0007669"/>
    <property type="project" value="TreeGrafter"/>
</dbReference>
<keyword evidence="1" id="KW-1133">Transmembrane helix</keyword>
<sequence>MASSSSSAILLVFLHLLVISCLTSSAHEISGEKIGNKSASCNNVVQLVKLMMWVNSTKVESVVGLSAAFGVPLPRHAENAFRYPAAFANPSNCCSSSTSNKAEATESGGASGLLVINSNEELFKMVCQENDTSINITIPVVMITKSTGETMKKLMLAGGQVELLLYSPNLALVDVSDIFLWMMAVGTIVCASLWSEFIASKQGHESNDQLTPKVSSAAETVRNDSSKEIIHINVGAAVVFVIVASVLLMLLCFFMSAWFIWLLIVLFCLSGTEAQSLVLTDVGLYLMDGNGQPALLYLVPCTLGLIVILGWVRGELKHLWNYGSSAPVSRDPLGEVKLMTWVNNTEVERVVGLGAVFSALFPAHADNALRHPAAFANPSNCCSSSTSNVSSAAETKDVFDINARGAVVVIVASVFLMPLYFFMSAWFIWLLIGMHACLVKVTLRIFNNSGNKKVNLPCLGEITVLSMGVLPFCLAFAIFWAANQHVSYAWVAKMFLSHPYLYWVVLNGWAWSTCTTVSCPLYFGYILNLPRMKMLN</sequence>
<feature type="transmembrane region" description="Helical" evidence="1">
    <location>
        <begin position="426"/>
        <end position="446"/>
    </location>
</feature>
<keyword evidence="2" id="KW-0732">Signal</keyword>
<evidence type="ECO:0000313" key="4">
    <source>
        <dbReference type="Proteomes" id="UP000316621"/>
    </source>
</evidence>
<proteinExistence type="predicted"/>
<name>A0A4Y7JTK6_PAPSO</name>
<dbReference type="Gene3D" id="3.50.30.30">
    <property type="match status" value="1"/>
</dbReference>
<feature type="signal peptide" evidence="2">
    <location>
        <begin position="1"/>
        <end position="26"/>
    </location>
</feature>
<dbReference type="Pfam" id="PF04258">
    <property type="entry name" value="Peptidase_A22B"/>
    <property type="match status" value="2"/>
</dbReference>
<protein>
    <recommendedName>
        <fullName evidence="5">PA domain-containing protein</fullName>
    </recommendedName>
</protein>
<dbReference type="InterPro" id="IPR007369">
    <property type="entry name" value="Peptidase_A22B_SPP"/>
</dbReference>
<evidence type="ECO:0000256" key="1">
    <source>
        <dbReference type="SAM" id="Phobius"/>
    </source>
</evidence>
<dbReference type="GO" id="GO:0098553">
    <property type="term" value="C:lumenal side of endoplasmic reticulum membrane"/>
    <property type="evidence" value="ECO:0007669"/>
    <property type="project" value="TreeGrafter"/>
</dbReference>
<feature type="transmembrane region" description="Helical" evidence="1">
    <location>
        <begin position="234"/>
        <end position="267"/>
    </location>
</feature>
<feature type="transmembrane region" description="Helical" evidence="1">
    <location>
        <begin position="294"/>
        <end position="312"/>
    </location>
</feature>
<evidence type="ECO:0000313" key="3">
    <source>
        <dbReference type="EMBL" id="RZC63281.1"/>
    </source>
</evidence>
<feature type="chain" id="PRO_5021274465" description="PA domain-containing protein" evidence="2">
    <location>
        <begin position="27"/>
        <end position="536"/>
    </location>
</feature>
<accession>A0A4Y7JTK6</accession>
<reference evidence="3 4" key="1">
    <citation type="journal article" date="2018" name="Science">
        <title>The opium poppy genome and morphinan production.</title>
        <authorList>
            <person name="Guo L."/>
            <person name="Winzer T."/>
            <person name="Yang X."/>
            <person name="Li Y."/>
            <person name="Ning Z."/>
            <person name="He Z."/>
            <person name="Teodor R."/>
            <person name="Lu Y."/>
            <person name="Bowser T.A."/>
            <person name="Graham I.A."/>
            <person name="Ye K."/>
        </authorList>
    </citation>
    <scope>NUCLEOTIDE SEQUENCE [LARGE SCALE GENOMIC DNA]</scope>
    <source>
        <strain evidence="4">cv. HN1</strain>
        <tissue evidence="3">Leaves</tissue>
    </source>
</reference>
<dbReference type="AlphaFoldDB" id="A0A4Y7JTK6"/>
<keyword evidence="1" id="KW-0472">Membrane</keyword>
<evidence type="ECO:0008006" key="5">
    <source>
        <dbReference type="Google" id="ProtNLM"/>
    </source>
</evidence>
<evidence type="ECO:0000256" key="2">
    <source>
        <dbReference type="SAM" id="SignalP"/>
    </source>
</evidence>
<dbReference type="PANTHER" id="PTHR12174">
    <property type="entry name" value="SIGNAL PEPTIDE PEPTIDASE"/>
    <property type="match status" value="1"/>
</dbReference>
<feature type="transmembrane region" description="Helical" evidence="1">
    <location>
        <begin position="401"/>
        <end position="420"/>
    </location>
</feature>
<dbReference type="PANTHER" id="PTHR12174:SF90">
    <property type="entry name" value="SIGNAL PEPTIDE PEPTIDASE-LIKE 3"/>
    <property type="match status" value="1"/>
</dbReference>
<dbReference type="GO" id="GO:0098554">
    <property type="term" value="C:cytoplasmic side of endoplasmic reticulum membrane"/>
    <property type="evidence" value="ECO:0007669"/>
    <property type="project" value="TreeGrafter"/>
</dbReference>
<keyword evidence="4" id="KW-1185">Reference proteome</keyword>
<organism evidence="3 4">
    <name type="scientific">Papaver somniferum</name>
    <name type="common">Opium poppy</name>
    <dbReference type="NCBI Taxonomy" id="3469"/>
    <lineage>
        <taxon>Eukaryota</taxon>
        <taxon>Viridiplantae</taxon>
        <taxon>Streptophyta</taxon>
        <taxon>Embryophyta</taxon>
        <taxon>Tracheophyta</taxon>
        <taxon>Spermatophyta</taxon>
        <taxon>Magnoliopsida</taxon>
        <taxon>Ranunculales</taxon>
        <taxon>Papaveraceae</taxon>
        <taxon>Papaveroideae</taxon>
        <taxon>Papaver</taxon>
    </lineage>
</organism>
<keyword evidence="1" id="KW-0812">Transmembrane</keyword>
<dbReference type="EMBL" id="CM010719">
    <property type="protein sequence ID" value="RZC63281.1"/>
    <property type="molecule type" value="Genomic_DNA"/>
</dbReference>
<dbReference type="STRING" id="3469.A0A4Y7JTK6"/>
<feature type="transmembrane region" description="Helical" evidence="1">
    <location>
        <begin position="178"/>
        <end position="199"/>
    </location>
</feature>
<dbReference type="Proteomes" id="UP000316621">
    <property type="component" value="Chromosome 5"/>
</dbReference>
<dbReference type="GO" id="GO:0005765">
    <property type="term" value="C:lysosomal membrane"/>
    <property type="evidence" value="ECO:0007669"/>
    <property type="project" value="TreeGrafter"/>
</dbReference>
<feature type="transmembrane region" description="Helical" evidence="1">
    <location>
        <begin position="500"/>
        <end position="527"/>
    </location>
</feature>